<dbReference type="STRING" id="1122169.Lsha_1192"/>
<reference evidence="3 4" key="1">
    <citation type="submission" date="2015-11" db="EMBL/GenBank/DDBJ databases">
        <title>Genomic analysis of 38 Legionella species identifies large and diverse effector repertoires.</title>
        <authorList>
            <person name="Burstein D."/>
            <person name="Amaro F."/>
            <person name="Zusman T."/>
            <person name="Lifshitz Z."/>
            <person name="Cohen O."/>
            <person name="Gilbert J.A."/>
            <person name="Pupko T."/>
            <person name="Shuman H.A."/>
            <person name="Segal G."/>
        </authorList>
    </citation>
    <scope>NUCLEOTIDE SEQUENCE [LARGE SCALE GENOMIC DNA]</scope>
    <source>
        <strain evidence="3 4">ATCC 49655</strain>
    </source>
</reference>
<evidence type="ECO:0000259" key="2">
    <source>
        <dbReference type="Pfam" id="PF13387"/>
    </source>
</evidence>
<accession>A0A0W0Z036</accession>
<dbReference type="eggNOG" id="ENOG502Z7V0">
    <property type="taxonomic scope" value="Bacteria"/>
</dbReference>
<dbReference type="RefSeq" id="WP_018577895.1">
    <property type="nucleotide sequence ID" value="NZ_KB892415.1"/>
</dbReference>
<gene>
    <name evidence="3" type="ORF">Lsha_1192</name>
</gene>
<dbReference type="PATRIC" id="fig|1122169.6.peg.1376"/>
<keyword evidence="4" id="KW-1185">Reference proteome</keyword>
<feature type="transmembrane region" description="Helical" evidence="1">
    <location>
        <begin position="55"/>
        <end position="72"/>
    </location>
</feature>
<protein>
    <recommendedName>
        <fullName evidence="2">Lnb N-terminal periplasmic domain-containing protein</fullName>
    </recommendedName>
</protein>
<dbReference type="EMBL" id="LNYW01000033">
    <property type="protein sequence ID" value="KTD62492.1"/>
    <property type="molecule type" value="Genomic_DNA"/>
</dbReference>
<organism evidence="3 4">
    <name type="scientific">Legionella shakespearei DSM 23087</name>
    <dbReference type="NCBI Taxonomy" id="1122169"/>
    <lineage>
        <taxon>Bacteria</taxon>
        <taxon>Pseudomonadati</taxon>
        <taxon>Pseudomonadota</taxon>
        <taxon>Gammaproteobacteria</taxon>
        <taxon>Legionellales</taxon>
        <taxon>Legionellaceae</taxon>
        <taxon>Legionella</taxon>
    </lineage>
</organism>
<dbReference type="OrthoDB" id="274718at2"/>
<feature type="transmembrane region" description="Helical" evidence="1">
    <location>
        <begin position="78"/>
        <end position="96"/>
    </location>
</feature>
<dbReference type="AlphaFoldDB" id="A0A0W0Z036"/>
<evidence type="ECO:0000313" key="4">
    <source>
        <dbReference type="Proteomes" id="UP000054600"/>
    </source>
</evidence>
<name>A0A0W0Z036_9GAMM</name>
<dbReference type="InterPro" id="IPR025178">
    <property type="entry name" value="Lnb_N"/>
</dbReference>
<sequence length="345" mass="40166">MTPAESTPSEQAIAWYWKPFYWLLAFIRVVCQLAIISWSSLALYYSNLPWVSTRIIMGISFALFGVWAFWITKKPRGVIVFFILFIGILIWWSTILPSHDREWRPEVAVMPRAIINGDTVRFTGFRNFEYRSRNDFTPRYEEREVSLAHLTGVDFYISYFMQGPVGHTFVSFIFDNAPPVSISIETRPEVGESFAPVASMFKQFELIYVVGDERDLVRVRTNYRGEQVYLYHLNITRENARNLFMVYLNRINELADKAEFYNLLSNSCTVNIIRYANKAGREGRMNIRHYLNGLIDGYLYSHGWLDTDLTFDELRRRSLINAAAEAADQSPDFSKLIRVSLPSND</sequence>
<evidence type="ECO:0000256" key="1">
    <source>
        <dbReference type="SAM" id="Phobius"/>
    </source>
</evidence>
<keyword evidence="1" id="KW-0812">Transmembrane</keyword>
<proteinExistence type="predicted"/>
<feature type="domain" description="Lnb N-terminal periplasmic" evidence="2">
    <location>
        <begin position="137"/>
        <end position="281"/>
    </location>
</feature>
<comment type="caution">
    <text evidence="3">The sequence shown here is derived from an EMBL/GenBank/DDBJ whole genome shotgun (WGS) entry which is preliminary data.</text>
</comment>
<dbReference type="Pfam" id="PF13387">
    <property type="entry name" value="Lnb_N"/>
    <property type="match status" value="1"/>
</dbReference>
<keyword evidence="1" id="KW-0472">Membrane</keyword>
<keyword evidence="1" id="KW-1133">Transmembrane helix</keyword>
<dbReference type="Proteomes" id="UP000054600">
    <property type="component" value="Unassembled WGS sequence"/>
</dbReference>
<evidence type="ECO:0000313" key="3">
    <source>
        <dbReference type="EMBL" id="KTD62492.1"/>
    </source>
</evidence>
<feature type="transmembrane region" description="Helical" evidence="1">
    <location>
        <begin position="20"/>
        <end position="43"/>
    </location>
</feature>